<gene>
    <name evidence="1" type="ORF">M441DRAFT_111890</name>
</gene>
<organism evidence="1 2">
    <name type="scientific">Trichoderma asperellum (strain ATCC 204424 / CBS 433.97 / NBRC 101777)</name>
    <dbReference type="NCBI Taxonomy" id="1042311"/>
    <lineage>
        <taxon>Eukaryota</taxon>
        <taxon>Fungi</taxon>
        <taxon>Dikarya</taxon>
        <taxon>Ascomycota</taxon>
        <taxon>Pezizomycotina</taxon>
        <taxon>Sordariomycetes</taxon>
        <taxon>Hypocreomycetidae</taxon>
        <taxon>Hypocreales</taxon>
        <taxon>Hypocreaceae</taxon>
        <taxon>Trichoderma</taxon>
    </lineage>
</organism>
<accession>A0A2T3Z5I1</accession>
<feature type="non-terminal residue" evidence="1">
    <location>
        <position position="1"/>
    </location>
</feature>
<dbReference type="EMBL" id="KZ679263">
    <property type="protein sequence ID" value="PTB40081.1"/>
    <property type="molecule type" value="Genomic_DNA"/>
</dbReference>
<evidence type="ECO:0000313" key="1">
    <source>
        <dbReference type="EMBL" id="PTB40081.1"/>
    </source>
</evidence>
<reference evidence="1 2" key="1">
    <citation type="submission" date="2016-07" db="EMBL/GenBank/DDBJ databases">
        <title>Multiple horizontal gene transfer events from other fungi enriched the ability of initially mycotrophic Trichoderma (Ascomycota) to feed on dead plant biomass.</title>
        <authorList>
            <consortium name="DOE Joint Genome Institute"/>
            <person name="Aerts A."/>
            <person name="Atanasova L."/>
            <person name="Chenthamara K."/>
            <person name="Zhang J."/>
            <person name="Grujic M."/>
            <person name="Henrissat B."/>
            <person name="Kuo A."/>
            <person name="Salamov A."/>
            <person name="Lipzen A."/>
            <person name="Labutti K."/>
            <person name="Barry K."/>
            <person name="Miao Y."/>
            <person name="Rahimi M.J."/>
            <person name="Shen Q."/>
            <person name="Grigoriev I.V."/>
            <person name="Kubicek C.P."/>
            <person name="Druzhinina I.S."/>
        </authorList>
    </citation>
    <scope>NUCLEOTIDE SEQUENCE [LARGE SCALE GENOMIC DNA]</scope>
    <source>
        <strain evidence="1 2">CBS 433.97</strain>
    </source>
</reference>
<feature type="non-terminal residue" evidence="1">
    <location>
        <position position="55"/>
    </location>
</feature>
<proteinExistence type="predicted"/>
<dbReference type="Proteomes" id="UP000240493">
    <property type="component" value="Unassembled WGS sequence"/>
</dbReference>
<name>A0A2T3Z5I1_TRIA4</name>
<protein>
    <submittedName>
        <fullName evidence="1">Uncharacterized protein</fullName>
    </submittedName>
</protein>
<keyword evidence="2" id="KW-1185">Reference proteome</keyword>
<dbReference type="AlphaFoldDB" id="A0A2T3Z5I1"/>
<sequence length="55" mass="5937">HHSISAQPRPPSINQSTGTWALNVICAGKEVMQVYRVSSRAAFDCLIGLSIILAK</sequence>
<dbReference type="OrthoDB" id="10340681at2759"/>
<evidence type="ECO:0000313" key="2">
    <source>
        <dbReference type="Proteomes" id="UP000240493"/>
    </source>
</evidence>